<evidence type="ECO:0000313" key="1">
    <source>
        <dbReference type="EMBL" id="MBE9024486.1"/>
    </source>
</evidence>
<keyword evidence="2" id="KW-1185">Reference proteome</keyword>
<accession>A0A8J6ZTV2</accession>
<proteinExistence type="predicted"/>
<reference evidence="1" key="1">
    <citation type="submission" date="2020-10" db="EMBL/GenBank/DDBJ databases">
        <authorList>
            <person name="Castelo-Branco R."/>
            <person name="Eusebio N."/>
            <person name="Adriana R."/>
            <person name="Vieira A."/>
            <person name="Brugerolle De Fraissinette N."/>
            <person name="Rezende De Castro R."/>
            <person name="Schneider M.P."/>
            <person name="Vasconcelos V."/>
            <person name="Leao P.N."/>
        </authorList>
    </citation>
    <scope>NUCLEOTIDE SEQUENCE</scope>
    <source>
        <strain evidence="1">LEGE 12446</strain>
    </source>
</reference>
<dbReference type="Proteomes" id="UP000622533">
    <property type="component" value="Unassembled WGS sequence"/>
</dbReference>
<organism evidence="1 2">
    <name type="scientific">Desmonostoc muscorum LEGE 12446</name>
    <dbReference type="NCBI Taxonomy" id="1828758"/>
    <lineage>
        <taxon>Bacteria</taxon>
        <taxon>Bacillati</taxon>
        <taxon>Cyanobacteriota</taxon>
        <taxon>Cyanophyceae</taxon>
        <taxon>Nostocales</taxon>
        <taxon>Nostocaceae</taxon>
        <taxon>Desmonostoc</taxon>
    </lineage>
</organism>
<dbReference type="RefSeq" id="WP_193918930.1">
    <property type="nucleotide sequence ID" value="NZ_JADEXS020000002.1"/>
</dbReference>
<gene>
    <name evidence="1" type="ORF">IQ276_19270</name>
</gene>
<comment type="caution">
    <text evidence="1">The sequence shown here is derived from an EMBL/GenBank/DDBJ whole genome shotgun (WGS) entry which is preliminary data.</text>
</comment>
<name>A0A8J6ZTV2_DESMC</name>
<sequence>MANISITNLNIDNFESLPIQKLSEEKMQNIRGGALISENDADIIIDADGNRVLTNVIYSGEGLPWGTGGSDSDYTGA</sequence>
<protein>
    <submittedName>
        <fullName evidence="1">Uncharacterized protein</fullName>
    </submittedName>
</protein>
<dbReference type="AlphaFoldDB" id="A0A8J6ZTV2"/>
<evidence type="ECO:0000313" key="2">
    <source>
        <dbReference type="Proteomes" id="UP000622533"/>
    </source>
</evidence>
<dbReference type="EMBL" id="JADEXS010000274">
    <property type="protein sequence ID" value="MBE9024486.1"/>
    <property type="molecule type" value="Genomic_DNA"/>
</dbReference>